<organism evidence="2 3">
    <name type="scientific">Lymnaea stagnalis</name>
    <name type="common">Great pond snail</name>
    <name type="synonym">Helix stagnalis</name>
    <dbReference type="NCBI Taxonomy" id="6523"/>
    <lineage>
        <taxon>Eukaryota</taxon>
        <taxon>Metazoa</taxon>
        <taxon>Spiralia</taxon>
        <taxon>Lophotrochozoa</taxon>
        <taxon>Mollusca</taxon>
        <taxon>Gastropoda</taxon>
        <taxon>Heterobranchia</taxon>
        <taxon>Euthyneura</taxon>
        <taxon>Panpulmonata</taxon>
        <taxon>Hygrophila</taxon>
        <taxon>Lymnaeoidea</taxon>
        <taxon>Lymnaeidae</taxon>
        <taxon>Lymnaea</taxon>
    </lineage>
</organism>
<comment type="caution">
    <text evidence="2">The sequence shown here is derived from an EMBL/GenBank/DDBJ whole genome shotgun (WGS) entry which is preliminary data.</text>
</comment>
<reference evidence="2 3" key="1">
    <citation type="submission" date="2024-04" db="EMBL/GenBank/DDBJ databases">
        <authorList>
            <consortium name="Genoscope - CEA"/>
            <person name="William W."/>
        </authorList>
    </citation>
    <scope>NUCLEOTIDE SEQUENCE [LARGE SCALE GENOMIC DNA]</scope>
</reference>
<evidence type="ECO:0000313" key="3">
    <source>
        <dbReference type="Proteomes" id="UP001497497"/>
    </source>
</evidence>
<feature type="non-terminal residue" evidence="2">
    <location>
        <position position="1"/>
    </location>
</feature>
<evidence type="ECO:0000256" key="1">
    <source>
        <dbReference type="SAM" id="Coils"/>
    </source>
</evidence>
<dbReference type="InterPro" id="IPR011990">
    <property type="entry name" value="TPR-like_helical_dom_sf"/>
</dbReference>
<protein>
    <submittedName>
        <fullName evidence="2">Uncharacterized protein</fullName>
    </submittedName>
</protein>
<keyword evidence="1" id="KW-0175">Coiled coil</keyword>
<accession>A0AAV2HXX4</accession>
<dbReference type="AlphaFoldDB" id="A0AAV2HXX4"/>
<feature type="non-terminal residue" evidence="2">
    <location>
        <position position="188"/>
    </location>
</feature>
<feature type="coiled-coil region" evidence="1">
    <location>
        <begin position="25"/>
        <end position="79"/>
    </location>
</feature>
<name>A0AAV2HXX4_LYMST</name>
<sequence length="188" mass="21482">EESDDEDFEEIVWKENLLTRVLYELDQKQEAIELNEKILRETNNKNLTALANSAFLNFYQEETKKVNEAKKKLQELQKSANFKVVKLQAIIEQAYAYRKLGGCSNLLCAIQLLSSTSDAVPEHEKVKFMLGLCYRRCSSSLMMYIDDVSKVNRKQLAKEAANRLHELGTTAKDKSIKAAAIAELAFLR</sequence>
<dbReference type="EMBL" id="CAXITT010000323">
    <property type="protein sequence ID" value="CAL1539044.1"/>
    <property type="molecule type" value="Genomic_DNA"/>
</dbReference>
<proteinExistence type="predicted"/>
<gene>
    <name evidence="2" type="ORF">GSLYS_00012865001</name>
</gene>
<keyword evidence="3" id="KW-1185">Reference proteome</keyword>
<dbReference type="Proteomes" id="UP001497497">
    <property type="component" value="Unassembled WGS sequence"/>
</dbReference>
<dbReference type="SUPFAM" id="SSF48452">
    <property type="entry name" value="TPR-like"/>
    <property type="match status" value="1"/>
</dbReference>
<evidence type="ECO:0000313" key="2">
    <source>
        <dbReference type="EMBL" id="CAL1539044.1"/>
    </source>
</evidence>